<dbReference type="Proteomes" id="UP001374579">
    <property type="component" value="Unassembled WGS sequence"/>
</dbReference>
<organism evidence="3 4">
    <name type="scientific">Littorina saxatilis</name>
    <dbReference type="NCBI Taxonomy" id="31220"/>
    <lineage>
        <taxon>Eukaryota</taxon>
        <taxon>Metazoa</taxon>
        <taxon>Spiralia</taxon>
        <taxon>Lophotrochozoa</taxon>
        <taxon>Mollusca</taxon>
        <taxon>Gastropoda</taxon>
        <taxon>Caenogastropoda</taxon>
        <taxon>Littorinimorpha</taxon>
        <taxon>Littorinoidea</taxon>
        <taxon>Littorinidae</taxon>
        <taxon>Littorina</taxon>
    </lineage>
</organism>
<dbReference type="InterPro" id="IPR050713">
    <property type="entry name" value="RTP_Phos/Ushers"/>
</dbReference>
<dbReference type="InterPro" id="IPR036116">
    <property type="entry name" value="FN3_sf"/>
</dbReference>
<dbReference type="SMART" id="SM00060">
    <property type="entry name" value="FN3"/>
    <property type="match status" value="3"/>
</dbReference>
<protein>
    <recommendedName>
        <fullName evidence="2">Fibronectin type-III domain-containing protein</fullName>
    </recommendedName>
</protein>
<dbReference type="PANTHER" id="PTHR46957">
    <property type="entry name" value="CYTOKINE RECEPTOR"/>
    <property type="match status" value="1"/>
</dbReference>
<evidence type="ECO:0000313" key="4">
    <source>
        <dbReference type="Proteomes" id="UP001374579"/>
    </source>
</evidence>
<keyword evidence="4" id="KW-1185">Reference proteome</keyword>
<sequence>MESPYPGPEVTIKFNRSNGHVDEYNVSLQTGESKQVISEKDGGVQSVMFSNLTPGAFYNVTIVAVITGPNPNVLSDPYQEEFRVKANSSGKVDNLKVEDAKGSRWLDVSWQKPTNPNGKMTGYLLVAQVSPTGSCASAISVQCTDCSEGMGDIQTQKLKTLNCNTSSNQTTSSTHLNSNTKFTGNLTGLLPDLLYKVQVYPYNEEGEGTVNQIMNTTKEEAAEPLHDVMAVPGGVGQLNVTWIPGVRTGKTNYTVTWEEKYSLTSDQFTLVNSTTITGYDNQMHQINGLLSYWDYRVSVQASAPLGASDNKTTTATTRSSEPGQVQTLQLTPDENDASKLVLTFECPEERERNGNISKFMYNSSTANSEVRED</sequence>
<name>A0AAN9BK05_9CAEN</name>
<dbReference type="AlphaFoldDB" id="A0AAN9BK05"/>
<evidence type="ECO:0000313" key="3">
    <source>
        <dbReference type="EMBL" id="KAK7106887.1"/>
    </source>
</evidence>
<dbReference type="InterPro" id="IPR013783">
    <property type="entry name" value="Ig-like_fold"/>
</dbReference>
<dbReference type="GO" id="GO:0016020">
    <property type="term" value="C:membrane"/>
    <property type="evidence" value="ECO:0007669"/>
    <property type="project" value="UniProtKB-SubCell"/>
</dbReference>
<comment type="caution">
    <text evidence="3">The sequence shown here is derived from an EMBL/GenBank/DDBJ whole genome shotgun (WGS) entry which is preliminary data.</text>
</comment>
<dbReference type="Pfam" id="PF00041">
    <property type="entry name" value="fn3"/>
    <property type="match status" value="2"/>
</dbReference>
<reference evidence="3 4" key="1">
    <citation type="submission" date="2024-02" db="EMBL/GenBank/DDBJ databases">
        <title>Chromosome-scale genome assembly of the rough periwinkle Littorina saxatilis.</title>
        <authorList>
            <person name="De Jode A."/>
            <person name="Faria R."/>
            <person name="Formenti G."/>
            <person name="Sims Y."/>
            <person name="Smith T.P."/>
            <person name="Tracey A."/>
            <person name="Wood J.M.D."/>
            <person name="Zagrodzka Z.B."/>
            <person name="Johannesson K."/>
            <person name="Butlin R.K."/>
            <person name="Leder E.H."/>
        </authorList>
    </citation>
    <scope>NUCLEOTIDE SEQUENCE [LARGE SCALE GENOMIC DNA]</scope>
    <source>
        <strain evidence="3">Snail1</strain>
        <tissue evidence="3">Muscle</tissue>
    </source>
</reference>
<gene>
    <name evidence="3" type="ORF">V1264_014915</name>
</gene>
<evidence type="ECO:0000259" key="2">
    <source>
        <dbReference type="PROSITE" id="PS50853"/>
    </source>
</evidence>
<dbReference type="SUPFAM" id="SSF49265">
    <property type="entry name" value="Fibronectin type III"/>
    <property type="match status" value="3"/>
</dbReference>
<dbReference type="InterPro" id="IPR003961">
    <property type="entry name" value="FN3_dom"/>
</dbReference>
<proteinExistence type="predicted"/>
<dbReference type="EMBL" id="JBAMIC010000004">
    <property type="protein sequence ID" value="KAK7106887.1"/>
    <property type="molecule type" value="Genomic_DNA"/>
</dbReference>
<feature type="compositionally biased region" description="Polar residues" evidence="1">
    <location>
        <begin position="309"/>
        <end position="325"/>
    </location>
</feature>
<feature type="region of interest" description="Disordered" evidence="1">
    <location>
        <begin position="306"/>
        <end position="325"/>
    </location>
</feature>
<dbReference type="PROSITE" id="PS50853">
    <property type="entry name" value="FN3"/>
    <property type="match status" value="1"/>
</dbReference>
<dbReference type="PANTHER" id="PTHR46957:SF3">
    <property type="entry name" value="CYTOKINE RECEPTOR"/>
    <property type="match status" value="1"/>
</dbReference>
<evidence type="ECO:0000256" key="1">
    <source>
        <dbReference type="SAM" id="MobiDB-lite"/>
    </source>
</evidence>
<dbReference type="Gene3D" id="2.60.40.10">
    <property type="entry name" value="Immunoglobulins"/>
    <property type="match status" value="3"/>
</dbReference>
<dbReference type="CDD" id="cd00063">
    <property type="entry name" value="FN3"/>
    <property type="match status" value="1"/>
</dbReference>
<accession>A0AAN9BK05</accession>
<feature type="domain" description="Fibronectin type-III" evidence="2">
    <location>
        <begin position="221"/>
        <end position="322"/>
    </location>
</feature>